<dbReference type="RefSeq" id="WP_282765447.1">
    <property type="nucleotide sequence ID" value="NZ_JASCTH010000030.1"/>
</dbReference>
<evidence type="ECO:0000259" key="2">
    <source>
        <dbReference type="Pfam" id="PF13581"/>
    </source>
</evidence>
<name>A0ABT6WWL6_9ACTN</name>
<sequence>MSELATNAVEHARTDAMATVAGDGTRLHLAVRDGDTRYPRLTAPVSVRDGIPLDEQGRGLRLVHAVAAAWGAIPARGGKVVWATVSPASPCA</sequence>
<dbReference type="Pfam" id="PF13581">
    <property type="entry name" value="HATPase_c_2"/>
    <property type="match status" value="1"/>
</dbReference>
<comment type="caution">
    <text evidence="3">The sequence shown here is derived from an EMBL/GenBank/DDBJ whole genome shotgun (WGS) entry which is preliminary data.</text>
</comment>
<keyword evidence="1" id="KW-0723">Serine/threonine-protein kinase</keyword>
<feature type="domain" description="Histidine kinase/HSP90-like ATPase" evidence="2">
    <location>
        <begin position="2"/>
        <end position="83"/>
    </location>
</feature>
<keyword evidence="4" id="KW-1185">Reference proteome</keyword>
<keyword evidence="1" id="KW-0808">Transferase</keyword>
<keyword evidence="1" id="KW-0418">Kinase</keyword>
<proteinExistence type="predicted"/>
<evidence type="ECO:0000256" key="1">
    <source>
        <dbReference type="ARBA" id="ARBA00022527"/>
    </source>
</evidence>
<gene>
    <name evidence="3" type="ORF">QLQ12_36670</name>
</gene>
<dbReference type="Gene3D" id="3.30.565.10">
    <property type="entry name" value="Histidine kinase-like ATPase, C-terminal domain"/>
    <property type="match status" value="1"/>
</dbReference>
<accession>A0ABT6WWL6</accession>
<dbReference type="PANTHER" id="PTHR35526:SF3">
    <property type="entry name" value="ANTI-SIGMA-F FACTOR RSBW"/>
    <property type="match status" value="1"/>
</dbReference>
<protein>
    <submittedName>
        <fullName evidence="3">ATP-binding protein</fullName>
    </submittedName>
</protein>
<dbReference type="CDD" id="cd16936">
    <property type="entry name" value="HATPase_RsbW-like"/>
    <property type="match status" value="1"/>
</dbReference>
<dbReference type="Proteomes" id="UP001241758">
    <property type="component" value="Unassembled WGS sequence"/>
</dbReference>
<dbReference type="GO" id="GO:0005524">
    <property type="term" value="F:ATP binding"/>
    <property type="evidence" value="ECO:0007669"/>
    <property type="project" value="UniProtKB-KW"/>
</dbReference>
<dbReference type="PANTHER" id="PTHR35526">
    <property type="entry name" value="ANTI-SIGMA-F FACTOR RSBW-RELATED"/>
    <property type="match status" value="1"/>
</dbReference>
<dbReference type="InterPro" id="IPR003594">
    <property type="entry name" value="HATPase_dom"/>
</dbReference>
<keyword evidence="3" id="KW-0067">ATP-binding</keyword>
<keyword evidence="3" id="KW-0547">Nucleotide-binding</keyword>
<dbReference type="EMBL" id="JASCTH010000030">
    <property type="protein sequence ID" value="MDI6104141.1"/>
    <property type="molecule type" value="Genomic_DNA"/>
</dbReference>
<organism evidence="3 4">
    <name type="scientific">Actinoplanes sandaracinus</name>
    <dbReference type="NCBI Taxonomy" id="3045177"/>
    <lineage>
        <taxon>Bacteria</taxon>
        <taxon>Bacillati</taxon>
        <taxon>Actinomycetota</taxon>
        <taxon>Actinomycetes</taxon>
        <taxon>Micromonosporales</taxon>
        <taxon>Micromonosporaceae</taxon>
        <taxon>Actinoplanes</taxon>
    </lineage>
</organism>
<dbReference type="InterPro" id="IPR036890">
    <property type="entry name" value="HATPase_C_sf"/>
</dbReference>
<evidence type="ECO:0000313" key="3">
    <source>
        <dbReference type="EMBL" id="MDI6104141.1"/>
    </source>
</evidence>
<reference evidence="3 4" key="1">
    <citation type="submission" date="2023-05" db="EMBL/GenBank/DDBJ databases">
        <title>Actinoplanes sp. NEAU-A12 genome sequencing.</title>
        <authorList>
            <person name="Wang Z.-S."/>
        </authorList>
    </citation>
    <scope>NUCLEOTIDE SEQUENCE [LARGE SCALE GENOMIC DNA]</scope>
    <source>
        <strain evidence="3 4">NEAU-A12</strain>
    </source>
</reference>
<evidence type="ECO:0000313" key="4">
    <source>
        <dbReference type="Proteomes" id="UP001241758"/>
    </source>
</evidence>
<dbReference type="InterPro" id="IPR050267">
    <property type="entry name" value="Anti-sigma-factor_SerPK"/>
</dbReference>